<dbReference type="EMBL" id="MH370477">
    <property type="protein sequence ID" value="AXC34594.1"/>
    <property type="molecule type" value="Genomic_DNA"/>
</dbReference>
<accession>A0A2Z5H3I5</accession>
<proteinExistence type="predicted"/>
<dbReference type="RefSeq" id="YP_009804624.1">
    <property type="nucleotide sequence ID" value="NC_048002.1"/>
</dbReference>
<organism evidence="1 2">
    <name type="scientific">Escherichia phage SRT7</name>
    <dbReference type="NCBI Taxonomy" id="2268589"/>
    <lineage>
        <taxon>Viruses</taxon>
        <taxon>Duplodnaviria</taxon>
        <taxon>Heunggongvirae</taxon>
        <taxon>Uroviricota</taxon>
        <taxon>Caudoviricetes</taxon>
        <taxon>Autographivirales</taxon>
        <taxon>Autotranscriptaviridae</taxon>
        <taxon>Studiervirinae</taxon>
        <taxon>Foetvirus</taxon>
        <taxon>Foetvirus P1723</taxon>
        <taxon>Foetvirus SRT7</taxon>
    </lineage>
</organism>
<keyword evidence="2" id="KW-1185">Reference proteome</keyword>
<protein>
    <submittedName>
        <fullName evidence="1">Uncharacterized protein</fullName>
    </submittedName>
</protein>
<dbReference type="GeneID" id="54995218"/>
<evidence type="ECO:0000313" key="1">
    <source>
        <dbReference type="EMBL" id="AXC34594.1"/>
    </source>
</evidence>
<dbReference type="Proteomes" id="UP000252591">
    <property type="component" value="Segment"/>
</dbReference>
<sequence>MIKLTNKHPEERKVAYGSIRAGVTFEHPNGVIMIKTDHDGDCAWVASVDLTTGSRYSIKPDEMVTLVEIEAKVVSRG</sequence>
<name>A0A2Z5H3I5_9CAUD</name>
<evidence type="ECO:0000313" key="2">
    <source>
        <dbReference type="Proteomes" id="UP000252591"/>
    </source>
</evidence>
<reference evidence="1" key="1">
    <citation type="submission" date="2018-05" db="EMBL/GenBank/DDBJ databases">
        <title>Genome sequence of Escherichia coli phage SRT7.</title>
        <authorList>
            <person name="Fan X."/>
            <person name="Zhao K."/>
            <person name="Song S."/>
            <person name="Zhao Z."/>
        </authorList>
    </citation>
    <scope>NUCLEOTIDE SEQUENCE [LARGE SCALE GENOMIC DNA]</scope>
</reference>
<dbReference type="KEGG" id="vg:54995218"/>